<dbReference type="Pfam" id="PF01957">
    <property type="entry name" value="NfeD"/>
    <property type="match status" value="1"/>
</dbReference>
<keyword evidence="3 5" id="KW-1133">Transmembrane helix</keyword>
<evidence type="ECO:0000256" key="5">
    <source>
        <dbReference type="SAM" id="Phobius"/>
    </source>
</evidence>
<organism evidence="7 8">
    <name type="scientific">Xanthomonas arboricola pv. guizotiae</name>
    <dbReference type="NCBI Taxonomy" id="487867"/>
    <lineage>
        <taxon>Bacteria</taxon>
        <taxon>Pseudomonadati</taxon>
        <taxon>Pseudomonadota</taxon>
        <taxon>Gammaproteobacteria</taxon>
        <taxon>Lysobacterales</taxon>
        <taxon>Lysobacteraceae</taxon>
        <taxon>Xanthomonas</taxon>
    </lineage>
</organism>
<sequence length="144" mass="15500">MHWDVVAWAVLALLLIAAETLVPGAFLLWMGIAAAAVCVLVLALPGMSLLLQIVAFVLLSFVSVQVYRSWFRGKGRQSDRPLLNRRAEQLIGRCVVLEQAIHQGRGRAKVDDAFWVVSGPDLAAGTPVRIVGVDGMTLQVQAAG</sequence>
<reference evidence="7 8" key="1">
    <citation type="submission" date="2016-08" db="EMBL/GenBank/DDBJ databases">
        <title>Evolution of the type three secretion system and type three effector repertoires in Xanthomonas.</title>
        <authorList>
            <person name="Merda D."/>
            <person name="Briand M."/>
            <person name="Bosis E."/>
            <person name="Rousseau C."/>
            <person name="Portier P."/>
            <person name="Jacques M.-A."/>
            <person name="Fischer-Le Saux M."/>
        </authorList>
    </citation>
    <scope>NUCLEOTIDE SEQUENCE [LARGE SCALE GENOMIC DNA]</scope>
    <source>
        <strain evidence="7 8">CFBP 7409</strain>
    </source>
</reference>
<dbReference type="Proteomes" id="UP000238049">
    <property type="component" value="Unassembled WGS sequence"/>
</dbReference>
<gene>
    <name evidence="7" type="ORF">XarbCFBP7409_15095</name>
</gene>
<comment type="caution">
    <text evidence="7">The sequence shown here is derived from an EMBL/GenBank/DDBJ whole genome shotgun (WGS) entry which is preliminary data.</text>
</comment>
<accession>A0A2S6ZW49</accession>
<feature type="transmembrane region" description="Helical" evidence="5">
    <location>
        <begin position="34"/>
        <end position="67"/>
    </location>
</feature>
<dbReference type="InterPro" id="IPR002810">
    <property type="entry name" value="NfeD-like_C"/>
</dbReference>
<evidence type="ECO:0000313" key="8">
    <source>
        <dbReference type="Proteomes" id="UP000238049"/>
    </source>
</evidence>
<evidence type="ECO:0000256" key="3">
    <source>
        <dbReference type="ARBA" id="ARBA00022989"/>
    </source>
</evidence>
<evidence type="ECO:0000259" key="6">
    <source>
        <dbReference type="Pfam" id="PF01957"/>
    </source>
</evidence>
<keyword evidence="2 5" id="KW-0812">Transmembrane</keyword>
<evidence type="ECO:0000256" key="2">
    <source>
        <dbReference type="ARBA" id="ARBA00022692"/>
    </source>
</evidence>
<protein>
    <recommendedName>
        <fullName evidence="6">NfeD-like C-terminal domain-containing protein</fullName>
    </recommendedName>
</protein>
<evidence type="ECO:0000256" key="1">
    <source>
        <dbReference type="ARBA" id="ARBA00004141"/>
    </source>
</evidence>
<feature type="domain" description="NfeD-like C-terminal" evidence="6">
    <location>
        <begin position="87"/>
        <end position="140"/>
    </location>
</feature>
<comment type="subcellular location">
    <subcellularLocation>
        <location evidence="1">Membrane</location>
        <topology evidence="1">Multi-pass membrane protein</topology>
    </subcellularLocation>
</comment>
<dbReference type="Gene3D" id="2.40.50.140">
    <property type="entry name" value="Nucleic acid-binding proteins"/>
    <property type="match status" value="1"/>
</dbReference>
<evidence type="ECO:0000256" key="4">
    <source>
        <dbReference type="ARBA" id="ARBA00023136"/>
    </source>
</evidence>
<dbReference type="PANTHER" id="PTHR33507:SF3">
    <property type="entry name" value="INNER MEMBRANE PROTEIN YBBJ"/>
    <property type="match status" value="1"/>
</dbReference>
<keyword evidence="4 5" id="KW-0472">Membrane</keyword>
<evidence type="ECO:0000313" key="7">
    <source>
        <dbReference type="EMBL" id="PPT96982.1"/>
    </source>
</evidence>
<dbReference type="RefSeq" id="WP_104560837.1">
    <property type="nucleotide sequence ID" value="NZ_MDSK01000002.1"/>
</dbReference>
<dbReference type="GO" id="GO:0005886">
    <property type="term" value="C:plasma membrane"/>
    <property type="evidence" value="ECO:0007669"/>
    <property type="project" value="TreeGrafter"/>
</dbReference>
<dbReference type="AlphaFoldDB" id="A0A2S6ZW49"/>
<name>A0A2S6ZW49_9XANT</name>
<dbReference type="PANTHER" id="PTHR33507">
    <property type="entry name" value="INNER MEMBRANE PROTEIN YBBJ"/>
    <property type="match status" value="1"/>
</dbReference>
<dbReference type="InterPro" id="IPR012340">
    <property type="entry name" value="NA-bd_OB-fold"/>
</dbReference>
<dbReference type="InterPro" id="IPR052165">
    <property type="entry name" value="Membrane_assoc_protease"/>
</dbReference>
<proteinExistence type="predicted"/>
<dbReference type="EMBL" id="MDSL01000033">
    <property type="protein sequence ID" value="PPT96982.1"/>
    <property type="molecule type" value="Genomic_DNA"/>
</dbReference>